<feature type="domain" description="Transcription initiation factor TFIID subunit 2 TPR repeats" evidence="12">
    <location>
        <begin position="621"/>
        <end position="936"/>
    </location>
</feature>
<comment type="subcellular location">
    <subcellularLocation>
        <location evidence="1">Nucleus</location>
    </subcellularLocation>
</comment>
<dbReference type="FunFam" id="1.10.390.10:FF:000018">
    <property type="entry name" value="transcription initiation factor TFIID subunit 2"/>
    <property type="match status" value="1"/>
</dbReference>
<feature type="compositionally biased region" description="Basic and acidic residues" evidence="9">
    <location>
        <begin position="1330"/>
        <end position="1340"/>
    </location>
</feature>
<dbReference type="InterPro" id="IPR057345">
    <property type="entry name" value="Ig-like_TAF2"/>
</dbReference>
<dbReference type="InterPro" id="IPR016024">
    <property type="entry name" value="ARM-type_fold"/>
</dbReference>
<accession>L7X0M9</accession>
<feature type="compositionally biased region" description="Basic and acidic residues" evidence="9">
    <location>
        <begin position="1311"/>
        <end position="1321"/>
    </location>
</feature>
<dbReference type="Gene3D" id="1.10.390.10">
    <property type="entry name" value="Neutral Protease Domain 2"/>
    <property type="match status" value="1"/>
</dbReference>
<sequence length="1364" mass="156358">MFTAHQILSLTGISFERRSVIGFVELTIVPLKDNLRYIRLNGKQCRIYRVCLNDQYEANFQYFDPFLDICQSDPNTRSLEAFSQFHLSAAQKIDPDHNSGELHIQIPDDAAHLVGEGRGLRIGIEFSLESPQGGMHFVVPEGEGTLVEKSAHMFTYGHSARLWFPCVDSFAEPCTWKLEFTVDESLTAVSCGELLDVVYTPDHRRKTFHYVVNTPACAPNIALAIGPFETYVDPHMNEVTHYCLPNLLQILKNTVRYLHEAFEFYEETLSTRYPYPCYKQVFVDETEDDATAYTTMSILSTHLLHSIAIIDQTYISRKAMAQAVAEQFFGCFITMQNWSDLWLAKGIPEYLCGLYSKKCFGNNEYRYWIHQELQEVVTYEEQYGGIVLDPWQPPASGARPESNDVFYFPVRNVHTMSPRYIEIMRKKSQLVLRMLEQRIGQELLLQVFNKQLSLATNAANTKIGSGLWGHLLLSTNLFVKAIFTVTGKDMAVFVDQWVRTGGHAKFQLTSVFNRKRNTVELEIRQDSVHERGIRKYVGPLLVQLQELDGTFKHTLQIENIVVKADITCHSKSRRNKKKKIPLCTGEEVDMDLSAMEDSPVLWIRLDPEMSLLRSTIISQPDYQWQYQLRHERDVTAQSEAIDALHNYPEPATRKALTDTIENEQTYYKIRCRAAHCLTKVANAMISSWAGPPAMLTIFRKMFGSFSAPHIIKQNNFDNLQHYFLQRTIPVAMAGLRNIHGICPPEVVRFLLDLFKYNDNSKNHFSDNYYKAALVDALAATITPVISVLQPGAPITADSLSADTRLVLEEITRVLNLEKVLPCYKNTVSVNCLRAIRRLQQCGHLPSIPTIFRAYAEYGQYIDVRLAAFECLVDFVRVDGKPEDLSSLLTAVENDPDPGVRHGLARLLVSMPPFEKASRHRLDTEAVVHSRKVKNINFNYFINGNILGRVNQISDLGIILDNKLSFIPHLDDIIKKAFKLLGFILRASKEFKRSTTKITLFNSIIRSKLEYCCIVWNPHYKLHENRLERVQKRFLRQLAYKDNLLKRTKSYSDHLRFYNAVSLSNRRDLLDLCFLHKIINGGIDSPNLLNRIGLAVPRRNSRSHNKNKLWNNINSQLSNDARLRCDLVDLYYTLYGLKRPLCVPLPEIQAMMKQMHHKERERIERERERLERDRERQRELEMKPVIKQEIMDVPVKMELDVGPLGDPVLDRELPKDSNLPVPISSIKEEDDKIDVISVTDAPIRIYSDEAKREFISDNAAPLPGIPGSSGPIGFEPGMFKHDKDDSGAPKAKKKKKEKKKHKHKHKHKHSSKEKSKDKDKSLPPRPPSATEHLKIKEETRETLSSFSSSQSPSEDISSMPSNMSF</sequence>
<evidence type="ECO:0000313" key="13">
    <source>
        <dbReference type="EMBL" id="AGC92654.1"/>
    </source>
</evidence>
<dbReference type="PRINTS" id="PR01345">
    <property type="entry name" value="CERVTRCPTASE"/>
</dbReference>
<dbReference type="GO" id="GO:0005669">
    <property type="term" value="C:transcription factor TFIID complex"/>
    <property type="evidence" value="ECO:0007669"/>
    <property type="project" value="InterPro"/>
</dbReference>
<feature type="domain" description="Peptidase M1 membrane alanine aminopeptidase" evidence="10">
    <location>
        <begin position="259"/>
        <end position="483"/>
    </location>
</feature>
<dbReference type="GO" id="GO:0000976">
    <property type="term" value="F:transcription cis-regulatory region binding"/>
    <property type="evidence" value="ECO:0007669"/>
    <property type="project" value="TreeGrafter"/>
</dbReference>
<dbReference type="PANTHER" id="PTHR15137">
    <property type="entry name" value="TRANSCRIPTION INITIATION FACTOR TFIID"/>
    <property type="match status" value="1"/>
</dbReference>
<evidence type="ECO:0000259" key="12">
    <source>
        <dbReference type="Pfam" id="PF25577"/>
    </source>
</evidence>
<dbReference type="PANTHER" id="PTHR15137:SF9">
    <property type="entry name" value="TRANSCRIPTION INITIATION FACTOR TFIID SUBUNIT 2"/>
    <property type="match status" value="1"/>
</dbReference>
<dbReference type="SUPFAM" id="SSF48371">
    <property type="entry name" value="ARM repeat"/>
    <property type="match status" value="1"/>
</dbReference>
<feature type="compositionally biased region" description="Basic residues" evidence="9">
    <location>
        <begin position="1289"/>
        <end position="1310"/>
    </location>
</feature>
<evidence type="ECO:0000256" key="1">
    <source>
        <dbReference type="ARBA" id="ARBA00004123"/>
    </source>
</evidence>
<evidence type="ECO:0000256" key="5">
    <source>
        <dbReference type="ARBA" id="ARBA00023163"/>
    </source>
</evidence>
<dbReference type="CDD" id="cd09839">
    <property type="entry name" value="M1_like_TAF2"/>
    <property type="match status" value="1"/>
</dbReference>
<evidence type="ECO:0000256" key="2">
    <source>
        <dbReference type="ARBA" id="ARBA00010937"/>
    </source>
</evidence>
<evidence type="ECO:0000256" key="9">
    <source>
        <dbReference type="SAM" id="MobiDB-lite"/>
    </source>
</evidence>
<feature type="domain" description="Transcription initiation factor TFIID subunit 2 Ig-like" evidence="11">
    <location>
        <begin position="502"/>
        <end position="620"/>
    </location>
</feature>
<dbReference type="InterPro" id="IPR037813">
    <property type="entry name" value="TAF2"/>
</dbReference>
<evidence type="ECO:0000256" key="4">
    <source>
        <dbReference type="ARBA" id="ARBA00023015"/>
    </source>
</evidence>
<name>L7X0M9_HELEA</name>
<keyword evidence="13" id="KW-0648">Protein biosynthesis</keyword>
<dbReference type="Gene3D" id="2.60.40.1730">
    <property type="entry name" value="tricorn interacting facor f3 domain"/>
    <property type="match status" value="1"/>
</dbReference>
<dbReference type="GO" id="GO:0016251">
    <property type="term" value="F:RNA polymerase II general transcription initiation factor activity"/>
    <property type="evidence" value="ECO:0007669"/>
    <property type="project" value="TreeGrafter"/>
</dbReference>
<dbReference type="InterPro" id="IPR014782">
    <property type="entry name" value="Peptidase_M1_dom"/>
</dbReference>
<evidence type="ECO:0000256" key="8">
    <source>
        <dbReference type="SAM" id="Coils"/>
    </source>
</evidence>
<feature type="compositionally biased region" description="Low complexity" evidence="9">
    <location>
        <begin position="1260"/>
        <end position="1276"/>
    </location>
</feature>
<dbReference type="EMBL" id="KC469892">
    <property type="protein sequence ID" value="AGC92654.1"/>
    <property type="molecule type" value="Genomic_DNA"/>
</dbReference>
<dbReference type="Pfam" id="PF25316">
    <property type="entry name" value="TAF2_3rd"/>
    <property type="match status" value="1"/>
</dbReference>
<dbReference type="SUPFAM" id="SSF55486">
    <property type="entry name" value="Metalloproteases ('zincins'), catalytic domain"/>
    <property type="match status" value="1"/>
</dbReference>
<dbReference type="FunFam" id="2.60.40.1730:FF:000003">
    <property type="entry name" value="Transcription initiation factor TFIID subunit 2"/>
    <property type="match status" value="1"/>
</dbReference>
<feature type="domain" description="Transcription initiation factor TFIID subunit 2 TPR repeats" evidence="12">
    <location>
        <begin position="1104"/>
        <end position="1159"/>
    </location>
</feature>
<feature type="region of interest" description="Disordered" evidence="9">
    <location>
        <begin position="1256"/>
        <end position="1364"/>
    </location>
</feature>
<dbReference type="GO" id="GO:0051123">
    <property type="term" value="P:RNA polymerase II preinitiation complex assembly"/>
    <property type="evidence" value="ECO:0007669"/>
    <property type="project" value="UniProtKB-ARBA"/>
</dbReference>
<organism evidence="13">
    <name type="scientific">Heliconius erato</name>
    <name type="common">Crimson patched longwing butterfly</name>
    <dbReference type="NCBI Taxonomy" id="33431"/>
    <lineage>
        <taxon>Eukaryota</taxon>
        <taxon>Metazoa</taxon>
        <taxon>Ecdysozoa</taxon>
        <taxon>Arthropoda</taxon>
        <taxon>Hexapoda</taxon>
        <taxon>Insecta</taxon>
        <taxon>Pterygota</taxon>
        <taxon>Neoptera</taxon>
        <taxon>Endopterygota</taxon>
        <taxon>Lepidoptera</taxon>
        <taxon>Glossata</taxon>
        <taxon>Ditrysia</taxon>
        <taxon>Papilionoidea</taxon>
        <taxon>Nymphalidae</taxon>
        <taxon>Heliconiinae</taxon>
        <taxon>Heliconiini</taxon>
        <taxon>Heliconius</taxon>
    </lineage>
</organism>
<protein>
    <recommendedName>
        <fullName evidence="3">Transcription initiation factor TFIID subunit 2</fullName>
    </recommendedName>
    <alternativeName>
        <fullName evidence="7">Transcription initiation factor TFIID 150 kDa subunit</fullName>
    </alternativeName>
</protein>
<dbReference type="InterPro" id="IPR011989">
    <property type="entry name" value="ARM-like"/>
</dbReference>
<dbReference type="GO" id="GO:0008270">
    <property type="term" value="F:zinc ion binding"/>
    <property type="evidence" value="ECO:0007669"/>
    <property type="project" value="InterPro"/>
</dbReference>
<dbReference type="Gene3D" id="1.25.10.10">
    <property type="entry name" value="Leucine-rich Repeat Variant"/>
    <property type="match status" value="1"/>
</dbReference>
<dbReference type="InterPro" id="IPR027268">
    <property type="entry name" value="Peptidase_M4/M1_CTD_sf"/>
</dbReference>
<evidence type="ECO:0000256" key="7">
    <source>
        <dbReference type="ARBA" id="ARBA00033345"/>
    </source>
</evidence>
<dbReference type="InterPro" id="IPR042097">
    <property type="entry name" value="Aminopeptidase_N-like_N_sf"/>
</dbReference>
<dbReference type="GO" id="GO:0003682">
    <property type="term" value="F:chromatin binding"/>
    <property type="evidence" value="ECO:0007669"/>
    <property type="project" value="TreeGrafter"/>
</dbReference>
<feature type="coiled-coil region" evidence="8">
    <location>
        <begin position="1152"/>
        <end position="1182"/>
    </location>
</feature>
<evidence type="ECO:0000256" key="3">
    <source>
        <dbReference type="ARBA" id="ARBA00017363"/>
    </source>
</evidence>
<dbReference type="GO" id="GO:0008237">
    <property type="term" value="F:metallopeptidase activity"/>
    <property type="evidence" value="ECO:0007669"/>
    <property type="project" value="InterPro"/>
</dbReference>
<feature type="compositionally biased region" description="Basic and acidic residues" evidence="9">
    <location>
        <begin position="1277"/>
        <end position="1286"/>
    </location>
</feature>
<evidence type="ECO:0000259" key="11">
    <source>
        <dbReference type="Pfam" id="PF25316"/>
    </source>
</evidence>
<proteinExistence type="inferred from homology"/>
<dbReference type="InterPro" id="IPR057991">
    <property type="entry name" value="TPR_TAF2_C"/>
</dbReference>
<evidence type="ECO:0000256" key="6">
    <source>
        <dbReference type="ARBA" id="ARBA00023242"/>
    </source>
</evidence>
<evidence type="ECO:0000259" key="10">
    <source>
        <dbReference type="Pfam" id="PF01433"/>
    </source>
</evidence>
<feature type="compositionally biased region" description="Low complexity" evidence="9">
    <location>
        <begin position="1343"/>
        <end position="1364"/>
    </location>
</feature>
<keyword evidence="13" id="KW-0396">Initiation factor</keyword>
<keyword evidence="4" id="KW-0805">Transcription regulation</keyword>
<dbReference type="SUPFAM" id="SSF63737">
    <property type="entry name" value="Leukotriene A4 hydrolase N-terminal domain"/>
    <property type="match status" value="1"/>
</dbReference>
<dbReference type="Pfam" id="PF25577">
    <property type="entry name" value="TPR_TAF2_C"/>
    <property type="match status" value="2"/>
</dbReference>
<reference evidence="13" key="1">
    <citation type="journal article" date="2013" name="Genome Res.">
        <title>Genomic architecture of adaptive color pattern divergence and convergence in Heliconius butterflies.</title>
        <authorList>
            <person name="Supple M.A."/>
            <person name="Hines H.M."/>
            <person name="Dasmahapatra K.K."/>
            <person name="Lewis J.J."/>
            <person name="Nielsen D.M."/>
            <person name="Lavoie C."/>
            <person name="Ray D.A."/>
            <person name="Salazar C."/>
            <person name="McMillan W.O."/>
            <person name="Counterman B.A."/>
        </authorList>
    </citation>
    <scope>NUCLEOTIDE SEQUENCE</scope>
</reference>
<comment type="similarity">
    <text evidence="2">Belongs to the TAF2 family.</text>
</comment>
<keyword evidence="5" id="KW-0804">Transcription</keyword>
<dbReference type="GO" id="GO:0003743">
    <property type="term" value="F:translation initiation factor activity"/>
    <property type="evidence" value="ECO:0007669"/>
    <property type="project" value="UniProtKB-KW"/>
</dbReference>
<keyword evidence="8" id="KW-0175">Coiled coil</keyword>
<dbReference type="Pfam" id="PF01433">
    <property type="entry name" value="Peptidase_M1"/>
    <property type="match status" value="1"/>
</dbReference>
<keyword evidence="6" id="KW-0539">Nucleus</keyword>